<dbReference type="GO" id="GO:0005886">
    <property type="term" value="C:plasma membrane"/>
    <property type="evidence" value="ECO:0007669"/>
    <property type="project" value="UniProtKB-SubCell"/>
</dbReference>
<gene>
    <name evidence="9" type="ORF">GCM10011390_09540</name>
</gene>
<feature type="transmembrane region" description="Helical" evidence="8">
    <location>
        <begin position="606"/>
        <end position="623"/>
    </location>
</feature>
<feature type="transmembrane region" description="Helical" evidence="8">
    <location>
        <begin position="59"/>
        <end position="80"/>
    </location>
</feature>
<dbReference type="SUPFAM" id="SSF81345">
    <property type="entry name" value="ABC transporter involved in vitamin B12 uptake, BtuC"/>
    <property type="match status" value="2"/>
</dbReference>
<dbReference type="PANTHER" id="PTHR30472:SF37">
    <property type="entry name" value="FE(3+) DICITRATE TRANSPORT SYSTEM PERMEASE PROTEIN FECD-RELATED"/>
    <property type="match status" value="1"/>
</dbReference>
<protein>
    <submittedName>
        <fullName evidence="9">Fe3+-hydroxamate ABC transporter permease FhuB</fullName>
    </submittedName>
</protein>
<feature type="transmembrane region" description="Helical" evidence="8">
    <location>
        <begin position="348"/>
        <end position="367"/>
    </location>
</feature>
<dbReference type="GO" id="GO:0033214">
    <property type="term" value="P:siderophore-iron import into cell"/>
    <property type="evidence" value="ECO:0007669"/>
    <property type="project" value="TreeGrafter"/>
</dbReference>
<feature type="transmembrane region" description="Helical" evidence="8">
    <location>
        <begin position="232"/>
        <end position="263"/>
    </location>
</feature>
<comment type="similarity">
    <text evidence="2">Belongs to the binding-protein-dependent transport system permease family. FecCD subfamily.</text>
</comment>
<evidence type="ECO:0000256" key="7">
    <source>
        <dbReference type="ARBA" id="ARBA00023136"/>
    </source>
</evidence>
<feature type="transmembrane region" description="Helical" evidence="8">
    <location>
        <begin position="567"/>
        <end position="594"/>
    </location>
</feature>
<evidence type="ECO:0000256" key="8">
    <source>
        <dbReference type="SAM" id="Phobius"/>
    </source>
</evidence>
<dbReference type="Gene3D" id="1.10.3470.10">
    <property type="entry name" value="ABC transporter involved in vitamin B12 uptake, BtuC"/>
    <property type="match status" value="2"/>
</dbReference>
<reference evidence="9" key="2">
    <citation type="submission" date="2020-09" db="EMBL/GenBank/DDBJ databases">
        <authorList>
            <person name="Sun Q."/>
            <person name="Zhou Y."/>
        </authorList>
    </citation>
    <scope>NUCLEOTIDE SEQUENCE</scope>
    <source>
        <strain evidence="9">CGMCC 1.15367</strain>
    </source>
</reference>
<feature type="transmembrane region" description="Helical" evidence="8">
    <location>
        <begin position="449"/>
        <end position="468"/>
    </location>
</feature>
<name>A0A916ZF15_9HYPH</name>
<dbReference type="EMBL" id="BMIQ01000001">
    <property type="protein sequence ID" value="GGD92903.1"/>
    <property type="molecule type" value="Genomic_DNA"/>
</dbReference>
<dbReference type="PANTHER" id="PTHR30472">
    <property type="entry name" value="FERRIC ENTEROBACTIN TRANSPORT SYSTEM PERMEASE PROTEIN"/>
    <property type="match status" value="1"/>
</dbReference>
<comment type="subcellular location">
    <subcellularLocation>
        <location evidence="1">Cell membrane</location>
        <topology evidence="1">Multi-pass membrane protein</topology>
    </subcellularLocation>
</comment>
<feature type="transmembrane region" description="Helical" evidence="8">
    <location>
        <begin position="394"/>
        <end position="412"/>
    </location>
</feature>
<keyword evidence="5 8" id="KW-0812">Transmembrane</keyword>
<organism evidence="9 10">
    <name type="scientific">Aureimonas endophytica</name>
    <dbReference type="NCBI Taxonomy" id="2027858"/>
    <lineage>
        <taxon>Bacteria</taxon>
        <taxon>Pseudomonadati</taxon>
        <taxon>Pseudomonadota</taxon>
        <taxon>Alphaproteobacteria</taxon>
        <taxon>Hyphomicrobiales</taxon>
        <taxon>Aurantimonadaceae</taxon>
        <taxon>Aureimonas</taxon>
    </lineage>
</organism>
<dbReference type="RefSeq" id="WP_188907033.1">
    <property type="nucleotide sequence ID" value="NZ_BMIQ01000001.1"/>
</dbReference>
<evidence type="ECO:0000313" key="9">
    <source>
        <dbReference type="EMBL" id="GGD92903.1"/>
    </source>
</evidence>
<evidence type="ECO:0000256" key="2">
    <source>
        <dbReference type="ARBA" id="ARBA00007935"/>
    </source>
</evidence>
<feature type="transmembrane region" description="Helical" evidence="8">
    <location>
        <begin position="635"/>
        <end position="655"/>
    </location>
</feature>
<proteinExistence type="inferred from homology"/>
<feature type="transmembrane region" description="Helical" evidence="8">
    <location>
        <begin position="424"/>
        <end position="443"/>
    </location>
</feature>
<evidence type="ECO:0000256" key="6">
    <source>
        <dbReference type="ARBA" id="ARBA00022989"/>
    </source>
</evidence>
<accession>A0A916ZF15</accession>
<feature type="transmembrane region" description="Helical" evidence="8">
    <location>
        <begin position="193"/>
        <end position="212"/>
    </location>
</feature>
<comment type="caution">
    <text evidence="9">The sequence shown here is derived from an EMBL/GenBank/DDBJ whole genome shotgun (WGS) entry which is preliminary data.</text>
</comment>
<dbReference type="InterPro" id="IPR037294">
    <property type="entry name" value="ABC_BtuC-like"/>
</dbReference>
<keyword evidence="7 8" id="KW-0472">Membrane</keyword>
<feature type="transmembrane region" description="Helical" evidence="8">
    <location>
        <begin position="528"/>
        <end position="547"/>
    </location>
</feature>
<keyword evidence="6 8" id="KW-1133">Transmembrane helix</keyword>
<reference evidence="9" key="1">
    <citation type="journal article" date="2014" name="Int. J. Syst. Evol. Microbiol.">
        <title>Complete genome sequence of Corynebacterium casei LMG S-19264T (=DSM 44701T), isolated from a smear-ripened cheese.</title>
        <authorList>
            <consortium name="US DOE Joint Genome Institute (JGI-PGF)"/>
            <person name="Walter F."/>
            <person name="Albersmeier A."/>
            <person name="Kalinowski J."/>
            <person name="Ruckert C."/>
        </authorList>
    </citation>
    <scope>NUCLEOTIDE SEQUENCE</scope>
    <source>
        <strain evidence="9">CGMCC 1.15367</strain>
    </source>
</reference>
<dbReference type="InterPro" id="IPR000522">
    <property type="entry name" value="ABC_transptr_permease_BtuC"/>
</dbReference>
<dbReference type="NCBIfam" id="NF007866">
    <property type="entry name" value="PRK10577.1-2"/>
    <property type="match status" value="1"/>
</dbReference>
<feature type="transmembrane region" description="Helical" evidence="8">
    <location>
        <begin position="117"/>
        <end position="134"/>
    </location>
</feature>
<feature type="transmembrane region" description="Helical" evidence="8">
    <location>
        <begin position="303"/>
        <end position="322"/>
    </location>
</feature>
<keyword evidence="3" id="KW-0813">Transport</keyword>
<feature type="transmembrane region" description="Helical" evidence="8">
    <location>
        <begin position="275"/>
        <end position="297"/>
    </location>
</feature>
<evidence type="ECO:0000256" key="3">
    <source>
        <dbReference type="ARBA" id="ARBA00022448"/>
    </source>
</evidence>
<dbReference type="Pfam" id="PF01032">
    <property type="entry name" value="FecCD"/>
    <property type="match status" value="2"/>
</dbReference>
<keyword evidence="4" id="KW-1003">Cell membrane</keyword>
<evidence type="ECO:0000256" key="4">
    <source>
        <dbReference type="ARBA" id="ARBA00022475"/>
    </source>
</evidence>
<keyword evidence="10" id="KW-1185">Reference proteome</keyword>
<dbReference type="GO" id="GO:0022857">
    <property type="term" value="F:transmembrane transporter activity"/>
    <property type="evidence" value="ECO:0007669"/>
    <property type="project" value="InterPro"/>
</dbReference>
<dbReference type="CDD" id="cd06550">
    <property type="entry name" value="TM_ABC_iron-siderophores_like"/>
    <property type="match status" value="2"/>
</dbReference>
<feature type="transmembrane region" description="Helical" evidence="8">
    <location>
        <begin position="141"/>
        <end position="163"/>
    </location>
</feature>
<sequence length="661" mass="67093">MRSLVGQRLPVALVALLFALALAATLRDLGPSILKAFAARGEGYDPERMLLVYARLPRLAIGLVCGLGLGASGALLQQVLRNPLASPTTLGFDAGARLALVAATLFVPSLLGFGRDLVALGGSAVAAGLVFLLTRRQDFAPVPLVLSGLVVSLYCGALAAILTLLNDRYLASLFIWGAGSLAQQGWDPVLGLVFRLLPLALLAALLVRPLSLLDLGETSAKALGMNVVGLRVGAVALGLAMAAFVTSTVGVIGFVGLVAPLLARLAGARRFGPRLLASALFGALLLFATDALLQAAIGENADFLPTGAVTAILGTPLLLLLLPRLKTAMPPPAAARVRHERFELRGRALVLGALALVAAAGLSVLVGRDVEGGWTVLSSSSDLATVLPWRGPRLLATIGAGTMLALAGAILQRLTGNALAGPEVLGVGAGATIAVALALFFTATLGPVAQSAAAVAGAFAVLAAILVLSHRSGFRPERVVLTGIALNALLDALVGALSATGDPRAVQLLAWMAGAPGGIGWDGTLPVLLACLCLGLAALLLRRWIGILPVGDSLARALGVPLTPARFLLLLAAAALTAAATPILGPLSFLGLMAPHAARMLGLHRPLPFLCGAALIGAMLAAFADVAARSAVFPWQLPTGIVAALVGAPFLLLLLSRRSAA</sequence>
<dbReference type="Proteomes" id="UP000644699">
    <property type="component" value="Unassembled WGS sequence"/>
</dbReference>
<evidence type="ECO:0000256" key="1">
    <source>
        <dbReference type="ARBA" id="ARBA00004651"/>
    </source>
</evidence>
<dbReference type="AlphaFoldDB" id="A0A916ZF15"/>
<evidence type="ECO:0000313" key="10">
    <source>
        <dbReference type="Proteomes" id="UP000644699"/>
    </source>
</evidence>
<evidence type="ECO:0000256" key="5">
    <source>
        <dbReference type="ARBA" id="ARBA00022692"/>
    </source>
</evidence>